<keyword evidence="2" id="KW-1185">Reference proteome</keyword>
<protein>
    <submittedName>
        <fullName evidence="1">Uncharacterized protein</fullName>
    </submittedName>
</protein>
<evidence type="ECO:0000313" key="2">
    <source>
        <dbReference type="Proteomes" id="UP000239936"/>
    </source>
</evidence>
<proteinExistence type="predicted"/>
<gene>
    <name evidence="1" type="ORF">CXB77_05140</name>
</gene>
<accession>A0A2S7XTQ2</accession>
<dbReference type="EMBL" id="PPGH01000025">
    <property type="protein sequence ID" value="PQJ96903.1"/>
    <property type="molecule type" value="Genomic_DNA"/>
</dbReference>
<evidence type="ECO:0000313" key="1">
    <source>
        <dbReference type="EMBL" id="PQJ96903.1"/>
    </source>
</evidence>
<name>A0A2S7XTQ2_9GAMM</name>
<organism evidence="1 2">
    <name type="scientific">Chromatium okenii</name>
    <dbReference type="NCBI Taxonomy" id="61644"/>
    <lineage>
        <taxon>Bacteria</taxon>
        <taxon>Pseudomonadati</taxon>
        <taxon>Pseudomonadota</taxon>
        <taxon>Gammaproteobacteria</taxon>
        <taxon>Chromatiales</taxon>
        <taxon>Chromatiaceae</taxon>
        <taxon>Chromatium</taxon>
    </lineage>
</organism>
<dbReference type="AlphaFoldDB" id="A0A2S7XTQ2"/>
<dbReference type="Proteomes" id="UP000239936">
    <property type="component" value="Unassembled WGS sequence"/>
</dbReference>
<comment type="caution">
    <text evidence="1">The sequence shown here is derived from an EMBL/GenBank/DDBJ whole genome shotgun (WGS) entry which is preliminary data.</text>
</comment>
<sequence length="171" mass="18178">MTQSYSNAATNSNQKAVSNQKDTAQTSTCYLTVCTRIDGKPAGKTYTLANGEVTKEVAGHSGRYTALRHRVASLSELSTLLASLTPAQTLIYGHCVECGDLPYQILPDKTLRERLNVGNASLVCTTSMAKLPLGASKKTSPAADCCLSTVIASLQCPRSLKPPAMMISLHN</sequence>
<reference evidence="1 2" key="1">
    <citation type="submission" date="2018-01" db="EMBL/GenBank/DDBJ databases">
        <title>The complete genome sequence of Chromatium okenii LaCa, a purple sulfur bacterium with a turbulent life.</title>
        <authorList>
            <person name="Luedin S.M."/>
            <person name="Liechti N."/>
            <person name="Storelli N."/>
            <person name="Danza F."/>
            <person name="Wittwer M."/>
            <person name="Pothier J.F."/>
            <person name="Tonolla M.A."/>
        </authorList>
    </citation>
    <scope>NUCLEOTIDE SEQUENCE [LARGE SCALE GENOMIC DNA]</scope>
    <source>
        <strain evidence="1 2">LaCa</strain>
    </source>
</reference>